<evidence type="ECO:0000256" key="1">
    <source>
        <dbReference type="SAM" id="MobiDB-lite"/>
    </source>
</evidence>
<protein>
    <submittedName>
        <fullName evidence="2">Uncharacterized protein</fullName>
    </submittedName>
</protein>
<evidence type="ECO:0000313" key="3">
    <source>
        <dbReference type="Proteomes" id="UP000237105"/>
    </source>
</evidence>
<sequence>MDKGVMSLKDDSFLSWGHKEGSVSENETSEMIMMSGVMR</sequence>
<dbReference type="OrthoDB" id="10475936at2759"/>
<accession>A0A2P5AR03</accession>
<reference evidence="3" key="1">
    <citation type="submission" date="2016-06" db="EMBL/GenBank/DDBJ databases">
        <title>Parallel loss of symbiosis genes in relatives of nitrogen-fixing non-legume Parasponia.</title>
        <authorList>
            <person name="Van Velzen R."/>
            <person name="Holmer R."/>
            <person name="Bu F."/>
            <person name="Rutten L."/>
            <person name="Van Zeijl A."/>
            <person name="Liu W."/>
            <person name="Santuari L."/>
            <person name="Cao Q."/>
            <person name="Sharma T."/>
            <person name="Shen D."/>
            <person name="Roswanjaya Y."/>
            <person name="Wardhani T."/>
            <person name="Kalhor M.S."/>
            <person name="Jansen J."/>
            <person name="Van den Hoogen J."/>
            <person name="Gungor B."/>
            <person name="Hartog M."/>
            <person name="Hontelez J."/>
            <person name="Verver J."/>
            <person name="Yang W.-C."/>
            <person name="Schijlen E."/>
            <person name="Repin R."/>
            <person name="Schilthuizen M."/>
            <person name="Schranz E."/>
            <person name="Heidstra R."/>
            <person name="Miyata K."/>
            <person name="Fedorova E."/>
            <person name="Kohlen W."/>
            <person name="Bisseling T."/>
            <person name="Smit S."/>
            <person name="Geurts R."/>
        </authorList>
    </citation>
    <scope>NUCLEOTIDE SEQUENCE [LARGE SCALE GENOMIC DNA]</scope>
    <source>
        <strain evidence="3">cv. WU1-14</strain>
    </source>
</reference>
<organism evidence="2 3">
    <name type="scientific">Parasponia andersonii</name>
    <name type="common">Sponia andersonii</name>
    <dbReference type="NCBI Taxonomy" id="3476"/>
    <lineage>
        <taxon>Eukaryota</taxon>
        <taxon>Viridiplantae</taxon>
        <taxon>Streptophyta</taxon>
        <taxon>Embryophyta</taxon>
        <taxon>Tracheophyta</taxon>
        <taxon>Spermatophyta</taxon>
        <taxon>Magnoliopsida</taxon>
        <taxon>eudicotyledons</taxon>
        <taxon>Gunneridae</taxon>
        <taxon>Pentapetalae</taxon>
        <taxon>rosids</taxon>
        <taxon>fabids</taxon>
        <taxon>Rosales</taxon>
        <taxon>Cannabaceae</taxon>
        <taxon>Parasponia</taxon>
    </lineage>
</organism>
<dbReference type="AlphaFoldDB" id="A0A2P5AR03"/>
<name>A0A2P5AR03_PARAD</name>
<feature type="region of interest" description="Disordered" evidence="1">
    <location>
        <begin position="15"/>
        <end position="39"/>
    </location>
</feature>
<dbReference type="EMBL" id="JXTB01000479">
    <property type="protein sequence ID" value="PON38979.1"/>
    <property type="molecule type" value="Genomic_DNA"/>
</dbReference>
<gene>
    <name evidence="2" type="ORF">PanWU01x14_308440</name>
</gene>
<proteinExistence type="predicted"/>
<keyword evidence="3" id="KW-1185">Reference proteome</keyword>
<comment type="caution">
    <text evidence="2">The sequence shown here is derived from an EMBL/GenBank/DDBJ whole genome shotgun (WGS) entry which is preliminary data.</text>
</comment>
<dbReference type="Proteomes" id="UP000237105">
    <property type="component" value="Unassembled WGS sequence"/>
</dbReference>
<evidence type="ECO:0000313" key="2">
    <source>
        <dbReference type="EMBL" id="PON38979.1"/>
    </source>
</evidence>